<dbReference type="AlphaFoldDB" id="A0A098AUF7"/>
<dbReference type="PANTHER" id="PTHR43278:SF4">
    <property type="entry name" value="NAD(P)H-DEPENDENT FMN-CONTAINING OXIDOREDUCTASE YWQN-RELATED"/>
    <property type="match status" value="1"/>
</dbReference>
<protein>
    <submittedName>
        <fullName evidence="4">Flavin reductase</fullName>
    </submittedName>
</protein>
<dbReference type="Gene3D" id="3.40.50.360">
    <property type="match status" value="1"/>
</dbReference>
<dbReference type="SUPFAM" id="SSF52218">
    <property type="entry name" value="Flavoproteins"/>
    <property type="match status" value="1"/>
</dbReference>
<dbReference type="GO" id="GO:0016491">
    <property type="term" value="F:oxidoreductase activity"/>
    <property type="evidence" value="ECO:0007669"/>
    <property type="project" value="InterPro"/>
</dbReference>
<dbReference type="Proteomes" id="UP000054623">
    <property type="component" value="Unassembled WGS sequence"/>
</dbReference>
<dbReference type="RefSeq" id="WP_011458818.1">
    <property type="nucleotide sequence ID" value="NZ_LK996017.1"/>
</dbReference>
<reference evidence="4" key="1">
    <citation type="submission" date="2014-07" db="EMBL/GenBank/DDBJ databases">
        <authorList>
            <person name="Hornung V.Bastian."/>
        </authorList>
    </citation>
    <scope>NUCLEOTIDE SEQUENCE</scope>
    <source>
        <strain evidence="4">PCE-S</strain>
    </source>
</reference>
<sequence length="193" mass="21392">MKVCIIMGSPRIKGNTAELLKPFISTLESNGCAVTYISLSDKNIQPCKGCYACQQIDGRYGCVQEDDVGVIMETVIESDCVVLATPIYTWYCTAPMKALLDRHYGLNKFYGKATGSLWAGKMIAIIATHGYDVKYGAEPFEMGIRRLCEHSDLKYMGMYSVRDEEDIASFQTEEAIAGAKAFACSLCHYEIAR</sequence>
<proteinExistence type="predicted"/>
<evidence type="ECO:0000313" key="4">
    <source>
        <dbReference type="EMBL" id="CDW99983.1"/>
    </source>
</evidence>
<dbReference type="InterPro" id="IPR029039">
    <property type="entry name" value="Flavoprotein-like_sf"/>
</dbReference>
<keyword evidence="2" id="KW-0288">FMN</keyword>
<feature type="domain" description="NADPH-dependent FMN reductase-like" evidence="3">
    <location>
        <begin position="1"/>
        <end position="130"/>
    </location>
</feature>
<gene>
    <name evidence="5" type="ORF">AT727_00125</name>
    <name evidence="4" type="ORF">DPCES_0096</name>
</gene>
<evidence type="ECO:0000313" key="6">
    <source>
        <dbReference type="Proteomes" id="UP000054623"/>
    </source>
</evidence>
<dbReference type="EMBL" id="LK996017">
    <property type="protein sequence ID" value="CDW99983.1"/>
    <property type="molecule type" value="Genomic_DNA"/>
</dbReference>
<dbReference type="PANTHER" id="PTHR43278">
    <property type="entry name" value="NAD(P)H-DEPENDENT FMN-CONTAINING OXIDOREDUCTASE YWQN-RELATED"/>
    <property type="match status" value="1"/>
</dbReference>
<evidence type="ECO:0000256" key="2">
    <source>
        <dbReference type="ARBA" id="ARBA00022643"/>
    </source>
</evidence>
<organism evidence="4">
    <name type="scientific">Desulfitobacterium hafniense</name>
    <name type="common">Desulfitobacterium frappieri</name>
    <dbReference type="NCBI Taxonomy" id="49338"/>
    <lineage>
        <taxon>Bacteria</taxon>
        <taxon>Bacillati</taxon>
        <taxon>Bacillota</taxon>
        <taxon>Clostridia</taxon>
        <taxon>Eubacteriales</taxon>
        <taxon>Desulfitobacteriaceae</taxon>
        <taxon>Desulfitobacterium</taxon>
    </lineage>
</organism>
<accession>A0A098AUF7</accession>
<evidence type="ECO:0000313" key="5">
    <source>
        <dbReference type="EMBL" id="KTE93405.1"/>
    </source>
</evidence>
<evidence type="ECO:0000259" key="3">
    <source>
        <dbReference type="Pfam" id="PF03358"/>
    </source>
</evidence>
<dbReference type="InterPro" id="IPR005025">
    <property type="entry name" value="FMN_Rdtase-like_dom"/>
</dbReference>
<dbReference type="InterPro" id="IPR051796">
    <property type="entry name" value="ISF_SsuE-like"/>
</dbReference>
<reference evidence="5 6" key="2">
    <citation type="submission" date="2015-12" db="EMBL/GenBank/DDBJ databases">
        <title>Draft Genome Sequence of Desulfitobacterium hafniense Strain DH, a Sulfate-reducing Bacterium Isolated from Paddy Soils.</title>
        <authorList>
            <person name="Bao P."/>
            <person name="Zhang X."/>
            <person name="Li G."/>
        </authorList>
    </citation>
    <scope>NUCLEOTIDE SEQUENCE [LARGE SCALE GENOMIC DNA]</scope>
    <source>
        <strain evidence="5 6">DH</strain>
    </source>
</reference>
<dbReference type="OrthoDB" id="6398207at2"/>
<name>A0A098AUF7_DESHA</name>
<dbReference type="Pfam" id="PF03358">
    <property type="entry name" value="FMN_red"/>
    <property type="match status" value="1"/>
</dbReference>
<dbReference type="PATRIC" id="fig|49338.4.peg.105"/>
<evidence type="ECO:0000256" key="1">
    <source>
        <dbReference type="ARBA" id="ARBA00022630"/>
    </source>
</evidence>
<keyword evidence="1" id="KW-0285">Flavoprotein</keyword>
<dbReference type="EMBL" id="LOCK01000001">
    <property type="protein sequence ID" value="KTE93405.1"/>
    <property type="molecule type" value="Genomic_DNA"/>
</dbReference>